<dbReference type="SUPFAM" id="SSF56436">
    <property type="entry name" value="C-type lectin-like"/>
    <property type="match status" value="2"/>
</dbReference>
<evidence type="ECO:0000313" key="13">
    <source>
        <dbReference type="Proteomes" id="UP000838412"/>
    </source>
</evidence>
<evidence type="ECO:0000259" key="11">
    <source>
        <dbReference type="SMART" id="SM00111"/>
    </source>
</evidence>
<evidence type="ECO:0000256" key="7">
    <source>
        <dbReference type="ARBA" id="ARBA00023119"/>
    </source>
</evidence>
<feature type="chain" id="PRO_5035431511" evidence="10">
    <location>
        <begin position="22"/>
        <end position="475"/>
    </location>
</feature>
<keyword evidence="5" id="KW-0677">Repeat</keyword>
<name>A0A8J9ZVH3_BRALA</name>
<feature type="domain" description="Collagen IV NC1" evidence="11">
    <location>
        <begin position="368"/>
        <end position="473"/>
    </location>
</feature>
<keyword evidence="13" id="KW-1185">Reference proteome</keyword>
<dbReference type="EMBL" id="OV696689">
    <property type="protein sequence ID" value="CAH1264381.1"/>
    <property type="molecule type" value="Genomic_DNA"/>
</dbReference>
<keyword evidence="7" id="KW-0176">Collagen</keyword>
<gene>
    <name evidence="12" type="primary">COL4A2</name>
    <name evidence="12" type="ORF">BLAG_LOCUS18770</name>
</gene>
<comment type="function">
    <text evidence="1">Type IV collagen is the major structural component of glomerular basement membranes (GBM), forming a 'chicken-wire' meshwork together with laminins, proteoglycans and entactin/nidogen.</text>
</comment>
<dbReference type="GO" id="GO:0005604">
    <property type="term" value="C:basement membrane"/>
    <property type="evidence" value="ECO:0007669"/>
    <property type="project" value="UniProtKB-SubCell"/>
</dbReference>
<evidence type="ECO:0000256" key="5">
    <source>
        <dbReference type="ARBA" id="ARBA00022737"/>
    </source>
</evidence>
<feature type="signal peptide" evidence="10">
    <location>
        <begin position="1"/>
        <end position="21"/>
    </location>
</feature>
<organism evidence="12 13">
    <name type="scientific">Branchiostoma lanceolatum</name>
    <name type="common">Common lancelet</name>
    <name type="synonym">Amphioxus lanceolatum</name>
    <dbReference type="NCBI Taxonomy" id="7740"/>
    <lineage>
        <taxon>Eukaryota</taxon>
        <taxon>Metazoa</taxon>
        <taxon>Chordata</taxon>
        <taxon>Cephalochordata</taxon>
        <taxon>Leptocardii</taxon>
        <taxon>Amphioxiformes</taxon>
        <taxon>Branchiostomatidae</taxon>
        <taxon>Branchiostoma</taxon>
    </lineage>
</organism>
<dbReference type="FunFam" id="2.170.240.10:FF:000008">
    <property type="entry name" value="Uncharacterized protein"/>
    <property type="match status" value="1"/>
</dbReference>
<evidence type="ECO:0000256" key="2">
    <source>
        <dbReference type="ARBA" id="ARBA00004302"/>
    </source>
</evidence>
<dbReference type="PANTHER" id="PTHR24023">
    <property type="entry name" value="COLLAGEN ALPHA"/>
    <property type="match status" value="1"/>
</dbReference>
<keyword evidence="8" id="KW-1015">Disulfide bond</keyword>
<evidence type="ECO:0000256" key="8">
    <source>
        <dbReference type="ARBA" id="ARBA00023157"/>
    </source>
</evidence>
<dbReference type="GO" id="GO:0005201">
    <property type="term" value="F:extracellular matrix structural constituent"/>
    <property type="evidence" value="ECO:0007669"/>
    <property type="project" value="InterPro"/>
</dbReference>
<dbReference type="InterPro" id="IPR001442">
    <property type="entry name" value="Collagen_IV_NC"/>
</dbReference>
<dbReference type="InterPro" id="IPR016187">
    <property type="entry name" value="CTDL_fold"/>
</dbReference>
<keyword evidence="10" id="KW-0732">Signal</keyword>
<evidence type="ECO:0000256" key="9">
    <source>
        <dbReference type="SAM" id="MobiDB-lite"/>
    </source>
</evidence>
<evidence type="ECO:0000256" key="10">
    <source>
        <dbReference type="SAM" id="SignalP"/>
    </source>
</evidence>
<dbReference type="InterPro" id="IPR050149">
    <property type="entry name" value="Collagen_superfamily"/>
</dbReference>
<feature type="domain" description="Collagen IV NC1" evidence="11">
    <location>
        <begin position="253"/>
        <end position="365"/>
    </location>
</feature>
<proteinExistence type="predicted"/>
<reference evidence="12" key="1">
    <citation type="submission" date="2022-01" db="EMBL/GenBank/DDBJ databases">
        <authorList>
            <person name="Braso-Vives M."/>
        </authorList>
    </citation>
    <scope>NUCLEOTIDE SEQUENCE</scope>
</reference>
<dbReference type="GO" id="GO:0005615">
    <property type="term" value="C:extracellular space"/>
    <property type="evidence" value="ECO:0007669"/>
    <property type="project" value="TreeGrafter"/>
</dbReference>
<keyword evidence="6" id="KW-0084">Basement membrane</keyword>
<keyword evidence="3" id="KW-0964">Secreted</keyword>
<sequence>MNVRVVFCCLVLVSLLVHVDCFWRRRRRRSSGTPGSPGSRGPPGPRGPPGYRGSPGPKGSQGSRGFPGSPGRQGPPGHKGMQGAKGVKGYRGPVGPIGPTGQMGSKGDKGEQGIQGHPGERGIQGPQGNMGLKGGMGYRGVKGETGPIGPKGDDGIMGAKGDMGERGPQGVVGPISPPGSKGDTGPIGIQGPVGPPGAKGDVGPEGLKGVKGDTGAGPVIIFYPISLIGGPGSTDGNTDNGQTGQLPPPSLTVVLITIHSQTHDYPQCLHGLTPLFQGFSLVQLGGHGITGGQDLGSLGSCLTRFSVHPFMQCQDGNLCNDDSAQETTLWLASETGLPPVVAGQPPPDEEAVLPALSRCVVCSTHVPVQQHAIHSQTSAIPDCNLGWTSLWTGYSFIPHTSHAGAGGTFMSSPGSCLQSYRDHPLVGCNSSTGTCEEPQDQSSFWLQATGPGGSTITTPAPAAVSRCRVCQYNGN</sequence>
<evidence type="ECO:0000313" key="12">
    <source>
        <dbReference type="EMBL" id="CAH1264381.1"/>
    </source>
</evidence>
<dbReference type="Gene3D" id="2.170.240.10">
    <property type="entry name" value="Collagen IV, non-collagenous"/>
    <property type="match status" value="1"/>
</dbReference>
<protein>
    <submittedName>
        <fullName evidence="12">COL4A2 protein</fullName>
    </submittedName>
</protein>
<comment type="subcellular location">
    <subcellularLocation>
        <location evidence="2">Secreted</location>
        <location evidence="2">Extracellular space</location>
        <location evidence="2">Extracellular matrix</location>
        <location evidence="2">Basement membrane</location>
    </subcellularLocation>
</comment>
<dbReference type="Pfam" id="PF01391">
    <property type="entry name" value="Collagen"/>
    <property type="match status" value="2"/>
</dbReference>
<evidence type="ECO:0000256" key="6">
    <source>
        <dbReference type="ARBA" id="ARBA00022869"/>
    </source>
</evidence>
<dbReference type="AlphaFoldDB" id="A0A8J9ZVH3"/>
<keyword evidence="4" id="KW-0272">Extracellular matrix</keyword>
<dbReference type="InterPro" id="IPR008160">
    <property type="entry name" value="Collagen"/>
</dbReference>
<dbReference type="Proteomes" id="UP000838412">
    <property type="component" value="Chromosome 4"/>
</dbReference>
<dbReference type="SMART" id="SM00111">
    <property type="entry name" value="C4"/>
    <property type="match status" value="2"/>
</dbReference>
<dbReference type="Pfam" id="PF01413">
    <property type="entry name" value="C4"/>
    <property type="match status" value="2"/>
</dbReference>
<dbReference type="GO" id="GO:0005581">
    <property type="term" value="C:collagen trimer"/>
    <property type="evidence" value="ECO:0007669"/>
    <property type="project" value="UniProtKB-KW"/>
</dbReference>
<evidence type="ECO:0000256" key="3">
    <source>
        <dbReference type="ARBA" id="ARBA00022525"/>
    </source>
</evidence>
<evidence type="ECO:0000256" key="1">
    <source>
        <dbReference type="ARBA" id="ARBA00003696"/>
    </source>
</evidence>
<evidence type="ECO:0000256" key="4">
    <source>
        <dbReference type="ARBA" id="ARBA00022530"/>
    </source>
</evidence>
<accession>A0A8J9ZVH3</accession>
<dbReference type="PANTHER" id="PTHR24023:SF1082">
    <property type="entry name" value="COLLAGEN TRIPLE HELIX REPEAT"/>
    <property type="match status" value="1"/>
</dbReference>
<feature type="region of interest" description="Disordered" evidence="9">
    <location>
        <begin position="28"/>
        <end position="128"/>
    </location>
</feature>
<dbReference type="InterPro" id="IPR036954">
    <property type="entry name" value="Collagen_IV_NC_sf"/>
</dbReference>
<dbReference type="OrthoDB" id="10071882at2759"/>